<organism evidence="3 4">
    <name type="scientific">Desulfobacula toluolica (strain DSM 7467 / Tol2)</name>
    <dbReference type="NCBI Taxonomy" id="651182"/>
    <lineage>
        <taxon>Bacteria</taxon>
        <taxon>Pseudomonadati</taxon>
        <taxon>Thermodesulfobacteriota</taxon>
        <taxon>Desulfobacteria</taxon>
        <taxon>Desulfobacterales</taxon>
        <taxon>Desulfobacteraceae</taxon>
        <taxon>Desulfobacula</taxon>
    </lineage>
</organism>
<evidence type="ECO:0000313" key="4">
    <source>
        <dbReference type="Proteomes" id="UP000007347"/>
    </source>
</evidence>
<proteinExistence type="predicted"/>
<protein>
    <submittedName>
        <fullName evidence="3">FliK: predicted flagellar hook-length control protein</fullName>
    </submittedName>
</protein>
<feature type="region of interest" description="Disordered" evidence="1">
    <location>
        <begin position="182"/>
        <end position="201"/>
    </location>
</feature>
<accession>K0NRZ3</accession>
<name>K0NRZ3_DESTT</name>
<keyword evidence="3" id="KW-0282">Flagellum</keyword>
<feature type="region of interest" description="Disordered" evidence="1">
    <location>
        <begin position="139"/>
        <end position="163"/>
    </location>
</feature>
<gene>
    <name evidence="3" type="primary">fliK</name>
    <name evidence="3" type="ordered locus">TOL2_C35800</name>
</gene>
<dbReference type="InterPro" id="IPR038610">
    <property type="entry name" value="FliK-like_C_sf"/>
</dbReference>
<dbReference type="CDD" id="cd17470">
    <property type="entry name" value="T3SS_Flik_C"/>
    <property type="match status" value="1"/>
</dbReference>
<keyword evidence="3" id="KW-0969">Cilium</keyword>
<dbReference type="EMBL" id="FO203503">
    <property type="protein sequence ID" value="CCK81737.1"/>
    <property type="molecule type" value="Genomic_DNA"/>
</dbReference>
<evidence type="ECO:0000256" key="1">
    <source>
        <dbReference type="SAM" id="MobiDB-lite"/>
    </source>
</evidence>
<dbReference type="InterPro" id="IPR021136">
    <property type="entry name" value="Flagellar_hook_control-like_C"/>
</dbReference>
<keyword evidence="3" id="KW-0966">Cell projection</keyword>
<sequence length="660" mass="74250">MKAGFNENDINDFIAELSEEFENKDLSLADLFDKLFELPFEEASETKTETDQENFLEISALPFLESILNSLGIPREKTQEILNKAQKGDKGISLDVILEDLQSIQKKSFYTQNHYEANNVDDNFRSLFKQLGLEHSESTISQDTSLREASSLEENNLGQNKSRVSPLTLNELVGSLEKLRKKISQPQAQTEMPGQNDQKPIANEKSLDLFNALFKGVELENNTAETRAFDFSFEQIKNQFKDKFLVSVSNSLGLSWEKTQEILNKAHKGDQGISLDTILENLQSIQKKSFYTQNHYETKNGDDNFRSLFKQLGLEHSESTTSPDTFLRAASSLDENNLEQKVSPLTLNELVGSLEKLHKKISQPQAQTEIPGQNDQKPIANEKSLDLFNALFKGVELENNTAETRAFDFSFGQIKNQFKNKFLLSVNEQANKNVNSEINTKLNKTLKEMEFLPSERKSGAFDMSGQLKENKEFLKPMKSLGAKGLDQTQISTSDLKINETQSNLNMITTKSSFKNLPTYVTNQVQKSIVRAINQGESTLRIQLKPQELGRLIMTIDNTGKSMKISIMTESLAAKEILTSNVNELRTVLSNSGVNLERFDVDTNSEFKQSMADEGNQAGNSGKRNRNRVKHLGADVDGEGMNDPISLVDVLNRDGLHHFVA</sequence>
<feature type="domain" description="Flagellar hook-length control protein-like C-terminal" evidence="2">
    <location>
        <begin position="528"/>
        <end position="608"/>
    </location>
</feature>
<feature type="compositionally biased region" description="Polar residues" evidence="1">
    <location>
        <begin position="184"/>
        <end position="198"/>
    </location>
</feature>
<dbReference type="Gene3D" id="3.30.750.140">
    <property type="match status" value="1"/>
</dbReference>
<dbReference type="HOGENOM" id="CLU_415463_0_0_7"/>
<dbReference type="PATRIC" id="fig|651182.5.peg.4204"/>
<evidence type="ECO:0000259" key="2">
    <source>
        <dbReference type="Pfam" id="PF02120"/>
    </source>
</evidence>
<evidence type="ECO:0000313" key="3">
    <source>
        <dbReference type="EMBL" id="CCK81737.1"/>
    </source>
</evidence>
<dbReference type="KEGG" id="dto:TOL2_C35800"/>
<keyword evidence="4" id="KW-1185">Reference proteome</keyword>
<dbReference type="Proteomes" id="UP000007347">
    <property type="component" value="Chromosome"/>
</dbReference>
<dbReference type="Pfam" id="PF02120">
    <property type="entry name" value="Flg_hook"/>
    <property type="match status" value="1"/>
</dbReference>
<reference evidence="3 4" key="1">
    <citation type="journal article" date="2013" name="Environ. Microbiol.">
        <title>Complete genome, catabolic sub-proteomes and key-metabolites of Desulfobacula toluolica Tol2, a marine, aromatic compound-degrading, sulfate-reducing bacterium.</title>
        <authorList>
            <person name="Wohlbrand L."/>
            <person name="Jacob J.H."/>
            <person name="Kube M."/>
            <person name="Mussmann M."/>
            <person name="Jarling R."/>
            <person name="Beck A."/>
            <person name="Amann R."/>
            <person name="Wilkes H."/>
            <person name="Reinhardt R."/>
            <person name="Rabus R."/>
        </authorList>
    </citation>
    <scope>NUCLEOTIDE SEQUENCE [LARGE SCALE GENOMIC DNA]</scope>
    <source>
        <strain evidence="4">DSM 7467 / Tol2</strain>
    </source>
</reference>
<dbReference type="STRING" id="651182.TOL2_C35800"/>
<dbReference type="AlphaFoldDB" id="K0NRZ3"/>